<evidence type="ECO:0000313" key="1">
    <source>
        <dbReference type="EMBL" id="CAI9976983.1"/>
    </source>
</evidence>
<dbReference type="AlphaFoldDB" id="A0AA86RNY2"/>
<reference evidence="2 3" key="2">
    <citation type="submission" date="2024-07" db="EMBL/GenBank/DDBJ databases">
        <authorList>
            <person name="Akdeniz Z."/>
        </authorList>
    </citation>
    <scope>NUCLEOTIDE SEQUENCE [LARGE SCALE GENOMIC DNA]</scope>
</reference>
<gene>
    <name evidence="2" type="ORF">HINF_LOCUS52880</name>
    <name evidence="1" type="ORF">HINF_LOCUS64628</name>
</gene>
<proteinExistence type="predicted"/>
<keyword evidence="3" id="KW-1185">Reference proteome</keyword>
<evidence type="ECO:0000313" key="3">
    <source>
        <dbReference type="Proteomes" id="UP001642409"/>
    </source>
</evidence>
<name>A0AA86RNY2_9EUKA</name>
<evidence type="ECO:0000313" key="2">
    <source>
        <dbReference type="EMBL" id="CAL6067139.1"/>
    </source>
</evidence>
<sequence>MGAEKQYFLDFIMQIFNQDQSIKMNDVVNRLMQHHNPKNYLCKQNLLYLPDVKIDQGDHVIDVLPLQLGIKIDDQIRETIQKDTHCSFNDYVTQLCNTYAENEVARANFNPYKFWILTQQSLAKVQLSSQKVNLKLFTKLNCINEYVIKRNMLTGCDVIDQKIIYFEQDPTTMLSIQDPLNYRDYLNKYIDSNDQNAIQQYSQSVERLQKEIYELSKRYNLNIEKTVQEIATFGFGIGSSPAEVLCNYQKYNSLEKYVIIGKIIQLFAACRMTKSAFPWQFKGYTDDQSINYTYFHMENIRLIQCKLMQKDYFVWLTRIQKISKEMQDEDSLKMIEQYHKNYLFKLAYKSKPNEEQTLQFEQMKKTYEEIDQENLQIMQIDLIFCQFIPPSSIYYDKVKQYPLPIFSINDCNSSTFRQAWLVSAAYKVLFLTIFGQRYELVDEACKQKGFPASFMDDIRKLYFDILNLWSRHYDYLLMFLQTLTLATVKELIAEFKYRKALDTMITCQCSYKQTQENNSTQYKYSTRRMFINQIGFKGNQQFLNQEELLRILTQFRTTHQSCCQIQISHNSLKNLFQTTHQTRSQEGVSSFVKNQVLKRLQTLQIRWFYNKTQLFLKHQDAIQLFPICLLTLQQNKQTKDYVWPLKRLELSANLQQTRLSNNILMNSLTIHQKGQKLQVLTNII</sequence>
<dbReference type="EMBL" id="CAXDID020000266">
    <property type="protein sequence ID" value="CAL6067139.1"/>
    <property type="molecule type" value="Genomic_DNA"/>
</dbReference>
<dbReference type="Proteomes" id="UP001642409">
    <property type="component" value="Unassembled WGS sequence"/>
</dbReference>
<dbReference type="EMBL" id="CATOUU010001176">
    <property type="protein sequence ID" value="CAI9976983.1"/>
    <property type="molecule type" value="Genomic_DNA"/>
</dbReference>
<organism evidence="1">
    <name type="scientific">Hexamita inflata</name>
    <dbReference type="NCBI Taxonomy" id="28002"/>
    <lineage>
        <taxon>Eukaryota</taxon>
        <taxon>Metamonada</taxon>
        <taxon>Diplomonadida</taxon>
        <taxon>Hexamitidae</taxon>
        <taxon>Hexamitinae</taxon>
        <taxon>Hexamita</taxon>
    </lineage>
</organism>
<reference evidence="1" key="1">
    <citation type="submission" date="2023-06" db="EMBL/GenBank/DDBJ databases">
        <authorList>
            <person name="Kurt Z."/>
        </authorList>
    </citation>
    <scope>NUCLEOTIDE SEQUENCE</scope>
</reference>
<accession>A0AA86RNY2</accession>
<comment type="caution">
    <text evidence="1">The sequence shown here is derived from an EMBL/GenBank/DDBJ whole genome shotgun (WGS) entry which is preliminary data.</text>
</comment>
<protein>
    <submittedName>
        <fullName evidence="1">Uncharacterized protein</fullName>
    </submittedName>
</protein>